<comment type="caution">
    <text evidence="2">The sequence shown here is derived from an EMBL/GenBank/DDBJ whole genome shotgun (WGS) entry which is preliminary data.</text>
</comment>
<dbReference type="PANTHER" id="PTHR38826:SF5">
    <property type="entry name" value="RIBONUCLEASE VAPC13"/>
    <property type="match status" value="1"/>
</dbReference>
<dbReference type="InterPro" id="IPR002716">
    <property type="entry name" value="PIN_dom"/>
</dbReference>
<evidence type="ECO:0000259" key="1">
    <source>
        <dbReference type="Pfam" id="PF01850"/>
    </source>
</evidence>
<evidence type="ECO:0000313" key="3">
    <source>
        <dbReference type="Proteomes" id="UP000646478"/>
    </source>
</evidence>
<sequence>MSRSREFLDTNVVVYAFSDDPRSEAAQSLLATGCAISVQVLNEFANVARRKLNMSWQEMGVALNDIHTLCRTVVPLKVETHFYAIELAERYGFSIFDALMVAATLQNGGETLWSEDMQNNLVVDGRVTIRNPFGSHE</sequence>
<dbReference type="EMBL" id="BMHH01000015">
    <property type="protein sequence ID" value="GGB02264.1"/>
    <property type="molecule type" value="Genomic_DNA"/>
</dbReference>
<dbReference type="Pfam" id="PF01850">
    <property type="entry name" value="PIN"/>
    <property type="match status" value="1"/>
</dbReference>
<dbReference type="RefSeq" id="WP_188825296.1">
    <property type="nucleotide sequence ID" value="NZ_BMHH01000015.1"/>
</dbReference>
<dbReference type="PANTHER" id="PTHR38826">
    <property type="entry name" value="RIBONUCLEASE VAPC13"/>
    <property type="match status" value="1"/>
</dbReference>
<accession>A0A916SJI2</accession>
<feature type="domain" description="PIN" evidence="1">
    <location>
        <begin position="7"/>
        <end position="116"/>
    </location>
</feature>
<dbReference type="CDD" id="cd18692">
    <property type="entry name" value="PIN_VapC-like"/>
    <property type="match status" value="1"/>
</dbReference>
<gene>
    <name evidence="2" type="primary">vapC</name>
    <name evidence="2" type="ORF">GCM10011491_33000</name>
</gene>
<dbReference type="AlphaFoldDB" id="A0A916SJI2"/>
<dbReference type="SUPFAM" id="SSF88723">
    <property type="entry name" value="PIN domain-like"/>
    <property type="match status" value="1"/>
</dbReference>
<keyword evidence="3" id="KW-1185">Reference proteome</keyword>
<dbReference type="InterPro" id="IPR029060">
    <property type="entry name" value="PIN-like_dom_sf"/>
</dbReference>
<reference evidence="2" key="2">
    <citation type="submission" date="2020-09" db="EMBL/GenBank/DDBJ databases">
        <authorList>
            <person name="Sun Q."/>
            <person name="Zhou Y."/>
        </authorList>
    </citation>
    <scope>NUCLEOTIDE SEQUENCE</scope>
    <source>
        <strain evidence="2">CGMCC 1.15082</strain>
    </source>
</reference>
<name>A0A916SJI2_9HYPH</name>
<evidence type="ECO:0000313" key="2">
    <source>
        <dbReference type="EMBL" id="GGB02264.1"/>
    </source>
</evidence>
<dbReference type="Gene3D" id="3.40.50.1010">
    <property type="entry name" value="5'-nuclease"/>
    <property type="match status" value="1"/>
</dbReference>
<dbReference type="Proteomes" id="UP000646478">
    <property type="component" value="Unassembled WGS sequence"/>
</dbReference>
<dbReference type="InterPro" id="IPR052106">
    <property type="entry name" value="PINc/VapC_TA"/>
</dbReference>
<protein>
    <submittedName>
        <fullName evidence="2">Ribonuclease VapC</fullName>
    </submittedName>
</protein>
<proteinExistence type="predicted"/>
<reference evidence="2" key="1">
    <citation type="journal article" date="2014" name="Int. J. Syst. Evol. Microbiol.">
        <title>Complete genome sequence of Corynebacterium casei LMG S-19264T (=DSM 44701T), isolated from a smear-ripened cheese.</title>
        <authorList>
            <consortium name="US DOE Joint Genome Institute (JGI-PGF)"/>
            <person name="Walter F."/>
            <person name="Albersmeier A."/>
            <person name="Kalinowski J."/>
            <person name="Ruckert C."/>
        </authorList>
    </citation>
    <scope>NUCLEOTIDE SEQUENCE</scope>
    <source>
        <strain evidence="2">CGMCC 1.15082</strain>
    </source>
</reference>
<organism evidence="2 3">
    <name type="scientific">Brucella endophytica</name>
    <dbReference type="NCBI Taxonomy" id="1963359"/>
    <lineage>
        <taxon>Bacteria</taxon>
        <taxon>Pseudomonadati</taxon>
        <taxon>Pseudomonadota</taxon>
        <taxon>Alphaproteobacteria</taxon>
        <taxon>Hyphomicrobiales</taxon>
        <taxon>Brucellaceae</taxon>
        <taxon>Brucella/Ochrobactrum group</taxon>
        <taxon>Brucella</taxon>
    </lineage>
</organism>